<comment type="caution">
    <text evidence="1">The sequence shown here is derived from an EMBL/GenBank/DDBJ whole genome shotgun (WGS) entry which is preliminary data.</text>
</comment>
<accession>A0A8S9GBV0</accession>
<evidence type="ECO:0000313" key="2">
    <source>
        <dbReference type="Proteomes" id="UP000712281"/>
    </source>
</evidence>
<organism evidence="1 2">
    <name type="scientific">Brassica cretica</name>
    <name type="common">Mustard</name>
    <dbReference type="NCBI Taxonomy" id="69181"/>
    <lineage>
        <taxon>Eukaryota</taxon>
        <taxon>Viridiplantae</taxon>
        <taxon>Streptophyta</taxon>
        <taxon>Embryophyta</taxon>
        <taxon>Tracheophyta</taxon>
        <taxon>Spermatophyta</taxon>
        <taxon>Magnoliopsida</taxon>
        <taxon>eudicotyledons</taxon>
        <taxon>Gunneridae</taxon>
        <taxon>Pentapetalae</taxon>
        <taxon>rosids</taxon>
        <taxon>malvids</taxon>
        <taxon>Brassicales</taxon>
        <taxon>Brassicaceae</taxon>
        <taxon>Brassiceae</taxon>
        <taxon>Brassica</taxon>
    </lineage>
</organism>
<dbReference type="EMBL" id="QGKW02002005">
    <property type="protein sequence ID" value="KAF2541806.1"/>
    <property type="molecule type" value="Genomic_DNA"/>
</dbReference>
<name>A0A8S9GBV0_BRACR</name>
<protein>
    <submittedName>
        <fullName evidence="1">Uncharacterized protein</fullName>
    </submittedName>
</protein>
<gene>
    <name evidence="1" type="ORF">F2Q68_00029259</name>
</gene>
<feature type="non-terminal residue" evidence="1">
    <location>
        <position position="1"/>
    </location>
</feature>
<dbReference type="AlphaFoldDB" id="A0A8S9GBV0"/>
<dbReference type="PANTHER" id="PTHR36348:SF1">
    <property type="entry name" value="EXPRESSED PROTEIN"/>
    <property type="match status" value="1"/>
</dbReference>
<dbReference type="Proteomes" id="UP000712281">
    <property type="component" value="Unassembled WGS sequence"/>
</dbReference>
<proteinExistence type="predicted"/>
<reference evidence="1" key="1">
    <citation type="submission" date="2019-12" db="EMBL/GenBank/DDBJ databases">
        <title>Genome sequencing and annotation of Brassica cretica.</title>
        <authorList>
            <person name="Studholme D.J."/>
            <person name="Sarris P.F."/>
        </authorList>
    </citation>
    <scope>NUCLEOTIDE SEQUENCE</scope>
    <source>
        <strain evidence="1">PFS-001/15</strain>
        <tissue evidence="1">Leaf</tissue>
    </source>
</reference>
<evidence type="ECO:0000313" key="1">
    <source>
        <dbReference type="EMBL" id="KAF2541806.1"/>
    </source>
</evidence>
<sequence>KDYEELAATVMTIVDCVEKIESSTDVLKGILRPVVVGVEEISWPPRDPEAINQMEKAWQLDKGFLSEVSAQLRQAKEDKDKPRLAAKLQKVLQLYAATVLSKRSYAKRGNEVVKAKHFRETLIKGLFMQPYFPCSQSTQKSSHLVYYVFPAHEEQWNKFFLEGLELHWMGDGPAGTKEAENNAIWWFSRRTLPWLLALSISAYRNGLHCTQFSKALFFVYVSLQKDYEELAATVMTIVDCVVNKTREKIESSTDVLKGILRPVVEGVEEISWPPRNPEAINQMEKACTHTLKVVFRQKKIKTNQGLRLSFRKFYNSMLLRSSLSVATQREVHVLKSLAHSKLPLSTNIISSRLHPITRNKVVKAKHFLETLIKAPEEQWNKFFLESLTLRKGEVTTDELSAVIKKQIECTLIRTVLSVRNDRDCGLLLMYELANFSKKSHHDRIVSRDKTRD</sequence>
<dbReference type="PANTHER" id="PTHR36348">
    <property type="entry name" value="EXPRESSED PROTEIN"/>
    <property type="match status" value="1"/>
</dbReference>